<protein>
    <submittedName>
        <fullName evidence="5">SDR family oxidoreductase</fullName>
    </submittedName>
</protein>
<evidence type="ECO:0000313" key="6">
    <source>
        <dbReference type="Proteomes" id="UP000281547"/>
    </source>
</evidence>
<dbReference type="FunFam" id="3.40.50.720:FF:000084">
    <property type="entry name" value="Short-chain dehydrogenase reductase"/>
    <property type="match status" value="1"/>
</dbReference>
<dbReference type="Pfam" id="PF00106">
    <property type="entry name" value="adh_short"/>
    <property type="match status" value="1"/>
</dbReference>
<keyword evidence="2" id="KW-0560">Oxidoreductase</keyword>
<dbReference type="EMBL" id="RZNJ01000003">
    <property type="protein sequence ID" value="RUT31417.1"/>
    <property type="molecule type" value="Genomic_DNA"/>
</dbReference>
<dbReference type="PRINTS" id="PR00080">
    <property type="entry name" value="SDRFAMILY"/>
</dbReference>
<dbReference type="PRINTS" id="PR00081">
    <property type="entry name" value="GDHRDH"/>
</dbReference>
<dbReference type="SUPFAM" id="SSF51735">
    <property type="entry name" value="NAD(P)-binding Rossmann-fold domains"/>
    <property type="match status" value="1"/>
</dbReference>
<dbReference type="Gene3D" id="3.40.50.720">
    <property type="entry name" value="NAD(P)-binding Rossmann-like Domain"/>
    <property type="match status" value="2"/>
</dbReference>
<dbReference type="PANTHER" id="PTHR24321">
    <property type="entry name" value="DEHYDROGENASES, SHORT CHAIN"/>
    <property type="match status" value="1"/>
</dbReference>
<keyword evidence="6" id="KW-1185">Reference proteome</keyword>
<evidence type="ECO:0000256" key="1">
    <source>
        <dbReference type="ARBA" id="ARBA00006484"/>
    </source>
</evidence>
<evidence type="ECO:0000313" key="5">
    <source>
        <dbReference type="EMBL" id="RUT31417.1"/>
    </source>
</evidence>
<dbReference type="RefSeq" id="WP_127188662.1">
    <property type="nucleotide sequence ID" value="NZ_RZNJ01000003.1"/>
</dbReference>
<reference evidence="5 6" key="1">
    <citation type="journal article" date="2016" name="Int. J. Syst. Evol. Microbiol.">
        <title>Arsenicitalea aurantiaca gen. nov., sp. nov., a new member of the family Hyphomicrobiaceae, isolated from high-arsenic sediment.</title>
        <authorList>
            <person name="Mu Y."/>
            <person name="Zhou L."/>
            <person name="Zeng X.C."/>
            <person name="Liu L."/>
            <person name="Pan Y."/>
            <person name="Chen X."/>
            <person name="Wang J."/>
            <person name="Li S."/>
            <person name="Li W.J."/>
            <person name="Wang Y."/>
        </authorList>
    </citation>
    <scope>NUCLEOTIDE SEQUENCE [LARGE SCALE GENOMIC DNA]</scope>
    <source>
        <strain evidence="5 6">42-50</strain>
    </source>
</reference>
<feature type="region of interest" description="Disordered" evidence="4">
    <location>
        <begin position="92"/>
        <end position="122"/>
    </location>
</feature>
<organism evidence="5 6">
    <name type="scientific">Arsenicitalea aurantiaca</name>
    <dbReference type="NCBI Taxonomy" id="1783274"/>
    <lineage>
        <taxon>Bacteria</taxon>
        <taxon>Pseudomonadati</taxon>
        <taxon>Pseudomonadota</taxon>
        <taxon>Alphaproteobacteria</taxon>
        <taxon>Hyphomicrobiales</taxon>
        <taxon>Devosiaceae</taxon>
        <taxon>Arsenicitalea</taxon>
    </lineage>
</organism>
<evidence type="ECO:0000256" key="2">
    <source>
        <dbReference type="ARBA" id="ARBA00023002"/>
    </source>
</evidence>
<dbReference type="InterPro" id="IPR036291">
    <property type="entry name" value="NAD(P)-bd_dom_sf"/>
</dbReference>
<gene>
    <name evidence="5" type="ORF">EMQ25_11250</name>
</gene>
<evidence type="ECO:0000256" key="4">
    <source>
        <dbReference type="SAM" id="MobiDB-lite"/>
    </source>
</evidence>
<evidence type="ECO:0000256" key="3">
    <source>
        <dbReference type="RuleBase" id="RU000363"/>
    </source>
</evidence>
<dbReference type="PANTHER" id="PTHR24321:SF8">
    <property type="entry name" value="ESTRADIOL 17-BETA-DEHYDROGENASE 8-RELATED"/>
    <property type="match status" value="1"/>
</dbReference>
<dbReference type="Pfam" id="PF13561">
    <property type="entry name" value="adh_short_C2"/>
    <property type="match status" value="1"/>
</dbReference>
<comment type="caution">
    <text evidence="5">The sequence shown here is derived from an EMBL/GenBank/DDBJ whole genome shotgun (WGS) entry which is preliminary data.</text>
</comment>
<dbReference type="PROSITE" id="PS00061">
    <property type="entry name" value="ADH_SHORT"/>
    <property type="match status" value="1"/>
</dbReference>
<feature type="compositionally biased region" description="Gly residues" evidence="4">
    <location>
        <begin position="92"/>
        <end position="108"/>
    </location>
</feature>
<dbReference type="OrthoDB" id="9790146at2"/>
<dbReference type="GO" id="GO:0016491">
    <property type="term" value="F:oxidoreductase activity"/>
    <property type="evidence" value="ECO:0007669"/>
    <property type="project" value="UniProtKB-KW"/>
</dbReference>
<name>A0A433XBE7_9HYPH</name>
<dbReference type="Proteomes" id="UP000281547">
    <property type="component" value="Unassembled WGS sequence"/>
</dbReference>
<dbReference type="InterPro" id="IPR020904">
    <property type="entry name" value="Sc_DH/Rdtase_CS"/>
</dbReference>
<accession>A0A433XBE7</accession>
<comment type="similarity">
    <text evidence="1 3">Belongs to the short-chain dehydrogenases/reductases (SDR) family.</text>
</comment>
<dbReference type="InterPro" id="IPR002347">
    <property type="entry name" value="SDR_fam"/>
</dbReference>
<dbReference type="AlphaFoldDB" id="A0A433XBE7"/>
<sequence>MNDFSRIGSDLEGRRAIVTGGATGIGLAIATTLAAHGVMVAIADLSAEGAEGAAAKLGNGRGASDSGAGSAGEAGVAGGAGNTGGAGDAGGIGGTGVAGGPAGSGSGHRGTETAGTTDGAGHFGLGMDVSRRESVEAGFAQVLERWGGYDILIANAGVSTMNRAVDLTDEEWDFNFNVNTRGIFLTNQAAARHFTGAGHKGVIVNTASLAAKVGAPLLAHYSASKFAVLGWTQALARELAPAGVRVNAVCPGFVRTSMQTREIEWESKLRGMTPAEIEADYIAQTPLGRIETPEDVAGVVAFLCSDAARFMTGQGINVTGGVYMG</sequence>
<dbReference type="CDD" id="cd05233">
    <property type="entry name" value="SDR_c"/>
    <property type="match status" value="1"/>
</dbReference>
<proteinExistence type="inferred from homology"/>